<evidence type="ECO:0008006" key="4">
    <source>
        <dbReference type="Google" id="ProtNLM"/>
    </source>
</evidence>
<protein>
    <recommendedName>
        <fullName evidence="4">Bacterial dipeptidyl-peptidase SH3 domain-containing protein</fullName>
    </recommendedName>
</protein>
<dbReference type="STRING" id="692370.A6F68_01477"/>
<organism evidence="2 3">
    <name type="scientific">Tsuneonella dongtanensis</name>
    <dbReference type="NCBI Taxonomy" id="692370"/>
    <lineage>
        <taxon>Bacteria</taxon>
        <taxon>Pseudomonadati</taxon>
        <taxon>Pseudomonadota</taxon>
        <taxon>Alphaproteobacteria</taxon>
        <taxon>Sphingomonadales</taxon>
        <taxon>Erythrobacteraceae</taxon>
        <taxon>Tsuneonella</taxon>
    </lineage>
</organism>
<evidence type="ECO:0000313" key="2">
    <source>
        <dbReference type="EMBL" id="ANY19993.1"/>
    </source>
</evidence>
<sequence>MIEEGAYSLPDGQLSLSGPRARPATGTLPIRGDLAHIALAERYLCAHYVIPHLRTVGAAGADLLCQQRDRTDVVTRLEPGTRVEALDYAGNWCWCCLGPEGPSGYLHLTELEPAD</sequence>
<name>A0A1B2ACW2_9SPHN</name>
<dbReference type="EMBL" id="CP016591">
    <property type="protein sequence ID" value="ANY19993.1"/>
    <property type="molecule type" value="Genomic_DNA"/>
</dbReference>
<dbReference type="Proteomes" id="UP000092932">
    <property type="component" value="Chromosome"/>
</dbReference>
<keyword evidence="3" id="KW-1185">Reference proteome</keyword>
<accession>A0A1B2ACW2</accession>
<proteinExistence type="predicted"/>
<dbReference type="OrthoDB" id="9813368at2"/>
<evidence type="ECO:0000313" key="3">
    <source>
        <dbReference type="Proteomes" id="UP000092932"/>
    </source>
</evidence>
<dbReference type="AlphaFoldDB" id="A0A1B2ACW2"/>
<dbReference type="KEGG" id="ado:A6F68_01477"/>
<dbReference type="PATRIC" id="fig|692370.5.peg.1492"/>
<reference evidence="2 3" key="1">
    <citation type="submission" date="2016-07" db="EMBL/GenBank/DDBJ databases">
        <title>Complete genome sequence of Altererythrobacter dongtanensis KCTC 22672, a type strain with esterase isolated from tidal flat.</title>
        <authorList>
            <person name="Cheng H."/>
            <person name="Wu Y.-H."/>
            <person name="Zhou P."/>
            <person name="Huo Y.-Y."/>
            <person name="Wang C.-S."/>
            <person name="Xu X.-W."/>
        </authorList>
    </citation>
    <scope>NUCLEOTIDE SEQUENCE [LARGE SCALE GENOMIC DNA]</scope>
    <source>
        <strain evidence="2 3">KCTC 22672</strain>
    </source>
</reference>
<dbReference type="RefSeq" id="WP_067677957.1">
    <property type="nucleotide sequence ID" value="NZ_CP016591.1"/>
</dbReference>
<feature type="region of interest" description="Disordered" evidence="1">
    <location>
        <begin position="1"/>
        <end position="21"/>
    </location>
</feature>
<gene>
    <name evidence="2" type="ORF">A6F68_01477</name>
</gene>
<evidence type="ECO:0000256" key="1">
    <source>
        <dbReference type="SAM" id="MobiDB-lite"/>
    </source>
</evidence>